<keyword evidence="1" id="KW-0239">DNA-directed DNA polymerase</keyword>
<dbReference type="SMART" id="SM01159">
    <property type="entry name" value="DUF1744"/>
    <property type="match status" value="1"/>
</dbReference>
<dbReference type="GO" id="GO:0000278">
    <property type="term" value="P:mitotic cell cycle"/>
    <property type="evidence" value="ECO:0007669"/>
    <property type="project" value="TreeGrafter"/>
</dbReference>
<dbReference type="GO" id="GO:0051539">
    <property type="term" value="F:4 iron, 4 sulfur cluster binding"/>
    <property type="evidence" value="ECO:0007669"/>
    <property type="project" value="UniProtKB-KW"/>
</dbReference>
<comment type="function">
    <text evidence="1">DNA polymerase II participates in chromosomal DNA replication.</text>
</comment>
<keyword evidence="1" id="KW-0863">Zinc-finger</keyword>
<feature type="domain" description="DNA polymerase epsilon catalytic subunit A C-terminal" evidence="2">
    <location>
        <begin position="3"/>
        <end position="253"/>
    </location>
</feature>
<dbReference type="EMBL" id="CAAALY010015496">
    <property type="protein sequence ID" value="VEL12678.1"/>
    <property type="molecule type" value="Genomic_DNA"/>
</dbReference>
<keyword evidence="1" id="KW-0548">Nucleotidyltransferase</keyword>
<organism evidence="3 4">
    <name type="scientific">Protopolystoma xenopodis</name>
    <dbReference type="NCBI Taxonomy" id="117903"/>
    <lineage>
        <taxon>Eukaryota</taxon>
        <taxon>Metazoa</taxon>
        <taxon>Spiralia</taxon>
        <taxon>Lophotrochozoa</taxon>
        <taxon>Platyhelminthes</taxon>
        <taxon>Monogenea</taxon>
        <taxon>Polyopisthocotylea</taxon>
        <taxon>Polystomatidea</taxon>
        <taxon>Polystomatidae</taxon>
        <taxon>Protopolystoma</taxon>
    </lineage>
</organism>
<keyword evidence="1" id="KW-0238">DNA-binding</keyword>
<keyword evidence="1" id="KW-0004">4Fe-4S</keyword>
<keyword evidence="1" id="KW-0539">Nucleus</keyword>
<keyword evidence="4" id="KW-1185">Reference proteome</keyword>
<keyword evidence="1" id="KW-0408">Iron</keyword>
<comment type="catalytic activity">
    <reaction evidence="1">
        <text>DNA(n) + a 2'-deoxyribonucleoside 5'-triphosphate = DNA(n+1) + diphosphate</text>
        <dbReference type="Rhea" id="RHEA:22508"/>
        <dbReference type="Rhea" id="RHEA-COMP:17339"/>
        <dbReference type="Rhea" id="RHEA-COMP:17340"/>
        <dbReference type="ChEBI" id="CHEBI:33019"/>
        <dbReference type="ChEBI" id="CHEBI:61560"/>
        <dbReference type="ChEBI" id="CHEBI:173112"/>
        <dbReference type="EC" id="2.7.7.7"/>
    </reaction>
</comment>
<dbReference type="PANTHER" id="PTHR10670">
    <property type="entry name" value="DNA POLYMERASE EPSILON CATALYTIC SUBUNIT A"/>
    <property type="match status" value="1"/>
</dbReference>
<dbReference type="GO" id="GO:0006287">
    <property type="term" value="P:base-excision repair, gap-filling"/>
    <property type="evidence" value="ECO:0007669"/>
    <property type="project" value="TreeGrafter"/>
</dbReference>
<protein>
    <recommendedName>
        <fullName evidence="1">DNA polymerase epsilon catalytic subunit</fullName>
        <ecNumber evidence="1">2.7.7.7</ecNumber>
    </recommendedName>
</protein>
<keyword evidence="1" id="KW-0411">Iron-sulfur</keyword>
<dbReference type="GO" id="GO:0003887">
    <property type="term" value="F:DNA-directed DNA polymerase activity"/>
    <property type="evidence" value="ECO:0007669"/>
    <property type="project" value="UniProtKB-KW"/>
</dbReference>
<dbReference type="AlphaFoldDB" id="A0A3S4ZV03"/>
<keyword evidence="1" id="KW-0862">Zinc</keyword>
<proteinExistence type="inferred from homology"/>
<comment type="subcellular location">
    <subcellularLocation>
        <location evidence="1">Nucleus</location>
    </subcellularLocation>
</comment>
<dbReference type="PANTHER" id="PTHR10670:SF0">
    <property type="entry name" value="DNA POLYMERASE EPSILON CATALYTIC SUBUNIT A"/>
    <property type="match status" value="1"/>
</dbReference>
<evidence type="ECO:0000313" key="4">
    <source>
        <dbReference type="Proteomes" id="UP000784294"/>
    </source>
</evidence>
<dbReference type="GO" id="GO:0008310">
    <property type="term" value="F:single-stranded DNA 3'-5' DNA exonuclease activity"/>
    <property type="evidence" value="ECO:0007669"/>
    <property type="project" value="TreeGrafter"/>
</dbReference>
<comment type="caution">
    <text evidence="3">The sequence shown here is derived from an EMBL/GenBank/DDBJ whole genome shotgun (WGS) entry which is preliminary data.</text>
</comment>
<evidence type="ECO:0000256" key="1">
    <source>
        <dbReference type="RuleBase" id="RU365029"/>
    </source>
</evidence>
<keyword evidence="1" id="KW-0808">Transferase</keyword>
<dbReference type="GO" id="GO:0008622">
    <property type="term" value="C:epsilon DNA polymerase complex"/>
    <property type="evidence" value="ECO:0007669"/>
    <property type="project" value="InterPro"/>
</dbReference>
<gene>
    <name evidence="3" type="ORF">PXEA_LOCUS6118</name>
</gene>
<keyword evidence="1" id="KW-0235">DNA replication</keyword>
<dbReference type="GO" id="GO:0003677">
    <property type="term" value="F:DNA binding"/>
    <property type="evidence" value="ECO:0007669"/>
    <property type="project" value="UniProtKB-KW"/>
</dbReference>
<comment type="cofactor">
    <cofactor evidence="1">
        <name>[4Fe-4S] cluster</name>
        <dbReference type="ChEBI" id="CHEBI:49883"/>
    </cofactor>
</comment>
<dbReference type="EC" id="2.7.7.7" evidence="1"/>
<sequence length="258" mass="29551">MYSLVFTLYYCYNFLCLVKLHLQSRQLNVFYAFQVSEINRSGFYQHVCVDLDLCNLAVNTLLMASRVPELEGASVTFDTLSSEDRPLDVQLTDISGGLNLGANITSYDETAASGAAFRVLRSVNSMVAGWVKDVTHYGNALADEQIVHFYQWLRSPRSLLYDPALRRSLQKLMKKVYVKLVDELRHLHVDVLHASFNRLVVCSRRTDLASALARVDNLTRLLRGQPLFSRLDIQYANSWRRLIWMDQANYAGIKVNCW</sequence>
<dbReference type="GO" id="GO:0006297">
    <property type="term" value="P:nucleotide-excision repair, DNA gap filling"/>
    <property type="evidence" value="ECO:0007669"/>
    <property type="project" value="TreeGrafter"/>
</dbReference>
<dbReference type="GO" id="GO:0006272">
    <property type="term" value="P:leading strand elongation"/>
    <property type="evidence" value="ECO:0007669"/>
    <property type="project" value="TreeGrafter"/>
</dbReference>
<dbReference type="Pfam" id="PF08490">
    <property type="entry name" value="DUF1744"/>
    <property type="match status" value="1"/>
</dbReference>
<dbReference type="GO" id="GO:0008270">
    <property type="term" value="F:zinc ion binding"/>
    <property type="evidence" value="ECO:0007669"/>
    <property type="project" value="UniProtKB-KW"/>
</dbReference>
<evidence type="ECO:0000259" key="2">
    <source>
        <dbReference type="SMART" id="SM01159"/>
    </source>
</evidence>
<reference evidence="3" key="1">
    <citation type="submission" date="2018-11" db="EMBL/GenBank/DDBJ databases">
        <authorList>
            <consortium name="Pathogen Informatics"/>
        </authorList>
    </citation>
    <scope>NUCLEOTIDE SEQUENCE</scope>
</reference>
<name>A0A3S4ZV03_9PLAT</name>
<dbReference type="InterPro" id="IPR013697">
    <property type="entry name" value="DNA_pol_e_suA_C"/>
</dbReference>
<comment type="similarity">
    <text evidence="1">Belongs to the DNA polymerase type-B family.</text>
</comment>
<dbReference type="GO" id="GO:0045004">
    <property type="term" value="P:DNA replication proofreading"/>
    <property type="evidence" value="ECO:0007669"/>
    <property type="project" value="TreeGrafter"/>
</dbReference>
<dbReference type="Proteomes" id="UP000784294">
    <property type="component" value="Unassembled WGS sequence"/>
</dbReference>
<evidence type="ECO:0000313" key="3">
    <source>
        <dbReference type="EMBL" id="VEL12678.1"/>
    </source>
</evidence>
<keyword evidence="1" id="KW-0479">Metal-binding</keyword>
<dbReference type="InterPro" id="IPR029703">
    <property type="entry name" value="POL2"/>
</dbReference>
<accession>A0A3S4ZV03</accession>
<dbReference type="OrthoDB" id="10060449at2759"/>